<protein>
    <submittedName>
        <fullName evidence="9">Nucleoside transporter protein</fullName>
    </submittedName>
</protein>
<dbReference type="RefSeq" id="XP_067916808.1">
    <property type="nucleotide sequence ID" value="XM_068071216.1"/>
</dbReference>
<dbReference type="GO" id="GO:0005337">
    <property type="term" value="F:nucleoside transmembrane transporter activity"/>
    <property type="evidence" value="ECO:0007669"/>
    <property type="project" value="InterPro"/>
</dbReference>
<comment type="similarity">
    <text evidence="2">Belongs to the SLC29A/ENT transporter (TC 2.A.57) family.</text>
</comment>
<dbReference type="GeneID" id="94434427"/>
<dbReference type="Pfam" id="PF01733">
    <property type="entry name" value="Nucleoside_tran"/>
    <property type="match status" value="1"/>
</dbReference>
<keyword evidence="5 8" id="KW-1133">Transmembrane helix</keyword>
<evidence type="ECO:0000256" key="4">
    <source>
        <dbReference type="ARBA" id="ARBA00022692"/>
    </source>
</evidence>
<dbReference type="VEuPathDB" id="ToxoDB:CSUI_011115"/>
<comment type="subcellular location">
    <subcellularLocation>
        <location evidence="1">Membrane</location>
        <topology evidence="1">Multi-pass membrane protein</topology>
    </subcellularLocation>
</comment>
<keyword evidence="10" id="KW-1185">Reference proteome</keyword>
<feature type="transmembrane region" description="Helical" evidence="8">
    <location>
        <begin position="217"/>
        <end position="239"/>
    </location>
</feature>
<organism evidence="9 10">
    <name type="scientific">Cystoisospora suis</name>
    <dbReference type="NCBI Taxonomy" id="483139"/>
    <lineage>
        <taxon>Eukaryota</taxon>
        <taxon>Sar</taxon>
        <taxon>Alveolata</taxon>
        <taxon>Apicomplexa</taxon>
        <taxon>Conoidasida</taxon>
        <taxon>Coccidia</taxon>
        <taxon>Eucoccidiorida</taxon>
        <taxon>Eimeriorina</taxon>
        <taxon>Sarcocystidae</taxon>
        <taxon>Cystoisospora</taxon>
    </lineage>
</organism>
<evidence type="ECO:0000256" key="6">
    <source>
        <dbReference type="ARBA" id="ARBA00023136"/>
    </source>
</evidence>
<dbReference type="PANTHER" id="PTHR10332:SF10">
    <property type="entry name" value="EQUILIBRATIVE NUCLEOSIDE TRANSPORTER 4"/>
    <property type="match status" value="1"/>
</dbReference>
<reference evidence="9 10" key="1">
    <citation type="journal article" date="2017" name="Int. J. Parasitol.">
        <title>The genome of the protozoan parasite Cystoisospora suis and a reverse vaccinology approach to identify vaccine candidates.</title>
        <authorList>
            <person name="Palmieri N."/>
            <person name="Shrestha A."/>
            <person name="Ruttkowski B."/>
            <person name="Beck T."/>
            <person name="Vogl C."/>
            <person name="Tomley F."/>
            <person name="Blake D.P."/>
            <person name="Joachim A."/>
        </authorList>
    </citation>
    <scope>NUCLEOTIDE SEQUENCE [LARGE SCALE GENOMIC DNA]</scope>
    <source>
        <strain evidence="9 10">Wien I</strain>
    </source>
</reference>
<feature type="transmembrane region" description="Helical" evidence="8">
    <location>
        <begin position="646"/>
        <end position="667"/>
    </location>
</feature>
<dbReference type="PANTHER" id="PTHR10332">
    <property type="entry name" value="EQUILIBRATIVE NUCLEOSIDE TRANSPORTER"/>
    <property type="match status" value="1"/>
</dbReference>
<keyword evidence="6 8" id="KW-0472">Membrane</keyword>
<feature type="region of interest" description="Disordered" evidence="7">
    <location>
        <begin position="60"/>
        <end position="83"/>
    </location>
</feature>
<name>A0A2C6KF80_9APIC</name>
<feature type="transmembrane region" description="Helical" evidence="8">
    <location>
        <begin position="579"/>
        <end position="600"/>
    </location>
</feature>
<dbReference type="EMBL" id="MIGC01009751">
    <property type="protein sequence ID" value="PHJ15074.1"/>
    <property type="molecule type" value="Genomic_DNA"/>
</dbReference>
<feature type="region of interest" description="Disordered" evidence="7">
    <location>
        <begin position="397"/>
        <end position="475"/>
    </location>
</feature>
<feature type="compositionally biased region" description="Basic and acidic residues" evidence="7">
    <location>
        <begin position="443"/>
        <end position="452"/>
    </location>
</feature>
<evidence type="ECO:0000256" key="5">
    <source>
        <dbReference type="ARBA" id="ARBA00022989"/>
    </source>
</evidence>
<accession>A0A2C6KF80</accession>
<feature type="transmembrane region" description="Helical" evidence="8">
    <location>
        <begin position="159"/>
        <end position="179"/>
    </location>
</feature>
<evidence type="ECO:0000256" key="2">
    <source>
        <dbReference type="ARBA" id="ARBA00007965"/>
    </source>
</evidence>
<gene>
    <name evidence="9" type="ORF">CSUI_011115</name>
</gene>
<feature type="transmembrane region" description="Helical" evidence="8">
    <location>
        <begin position="119"/>
        <end position="139"/>
    </location>
</feature>
<evidence type="ECO:0000313" key="10">
    <source>
        <dbReference type="Proteomes" id="UP000221165"/>
    </source>
</evidence>
<feature type="transmembrane region" description="Helical" evidence="8">
    <location>
        <begin position="542"/>
        <end position="559"/>
    </location>
</feature>
<sequence>MMDMDAMEDVDLGGPAALQAPTVAHTPQHQRTTAAQLGEQATSFSTRAFLHSLTPLQISSDNQPGALAEPVTSRESSDQTSSVCPERKLSLSSKVGAVIAVETGVPCVGSSPFTSRDRLSGFLTFLICGIASLICWQFLLSMTPYIEMTFFGATPIGNSLLGVYQVGCICVQLLLMFVVESMQPCIVICAAVLDGVLALLFPLIISCGSRGSMAALMHVVSFFFGLSAGVICGGSISVASAMPYNFIGAFSVGQGIAGILSFFVNLVCSTWLFDLATSEGLVRMLWLVFGTSAAISFTSACLLLVAAKQPWAARQLTRYWEAKQLRKESSRWKAMYRRWKGVPPAPRFRASGPEDQVAANGTSRAKRTAVTDDHAENARCLPEQKETAYCVSQARSVAAPAGPGVQSKSSRTSGEKEANNMKQLQGDGGRKQTQAGWEDEKESGERPQDNVRSHNNPNIDPTGRMGPRGSTEGRPTAVCDEQAECVGDEQHWPSRGWRWFLRDSGVFLFCVFLNFFVTLNLYPRVGPIMWHYPGFSKNGPQYIILFGVFCMGDFFGKSIPDIAGLSAGLKRWLMIPRKYVLAVVLGRLLLVVFFLLGAYLVPNTFFNSFAVYVILMLILAITSGWCATTSMLYACSSVRRFEEKEIVGPMSVLMLLLGIMAGVYSALAY</sequence>
<evidence type="ECO:0000313" key="9">
    <source>
        <dbReference type="EMBL" id="PHJ15074.1"/>
    </source>
</evidence>
<dbReference type="GO" id="GO:0005886">
    <property type="term" value="C:plasma membrane"/>
    <property type="evidence" value="ECO:0007669"/>
    <property type="project" value="TreeGrafter"/>
</dbReference>
<evidence type="ECO:0000256" key="1">
    <source>
        <dbReference type="ARBA" id="ARBA00004141"/>
    </source>
</evidence>
<feature type="transmembrane region" description="Helical" evidence="8">
    <location>
        <begin position="612"/>
        <end position="634"/>
    </location>
</feature>
<keyword evidence="3" id="KW-0813">Transport</keyword>
<feature type="compositionally biased region" description="Basic and acidic residues" evidence="7">
    <location>
        <begin position="369"/>
        <end position="379"/>
    </location>
</feature>
<dbReference type="InterPro" id="IPR002259">
    <property type="entry name" value="Eqnu_transpt"/>
</dbReference>
<evidence type="ECO:0000256" key="3">
    <source>
        <dbReference type="ARBA" id="ARBA00022448"/>
    </source>
</evidence>
<comment type="caution">
    <text evidence="9">The sequence shown here is derived from an EMBL/GenBank/DDBJ whole genome shotgun (WGS) entry which is preliminary data.</text>
</comment>
<feature type="transmembrane region" description="Helical" evidence="8">
    <location>
        <begin position="505"/>
        <end position="522"/>
    </location>
</feature>
<feature type="region of interest" description="Disordered" evidence="7">
    <location>
        <begin position="345"/>
        <end position="379"/>
    </location>
</feature>
<feature type="transmembrane region" description="Helical" evidence="8">
    <location>
        <begin position="285"/>
        <end position="307"/>
    </location>
</feature>
<evidence type="ECO:0000256" key="8">
    <source>
        <dbReference type="SAM" id="Phobius"/>
    </source>
</evidence>
<evidence type="ECO:0000256" key="7">
    <source>
        <dbReference type="SAM" id="MobiDB-lite"/>
    </source>
</evidence>
<dbReference type="Proteomes" id="UP000221165">
    <property type="component" value="Unassembled WGS sequence"/>
</dbReference>
<proteinExistence type="inferred from homology"/>
<feature type="transmembrane region" description="Helical" evidence="8">
    <location>
        <begin position="246"/>
        <end position="273"/>
    </location>
</feature>
<keyword evidence="4 8" id="KW-0812">Transmembrane</keyword>
<dbReference type="OrthoDB" id="46396at2759"/>
<feature type="transmembrane region" description="Helical" evidence="8">
    <location>
        <begin position="186"/>
        <end position="205"/>
    </location>
</feature>
<dbReference type="AlphaFoldDB" id="A0A2C6KF80"/>